<protein>
    <submittedName>
        <fullName evidence="4">Uncharacterized protein</fullName>
    </submittedName>
</protein>
<dbReference type="Proteomes" id="UP000007015">
    <property type="component" value="Chromosome 4"/>
</dbReference>
<dbReference type="EMBL" id="CM000129">
    <property type="protein sequence ID" value="EEC77864.1"/>
    <property type="molecule type" value="Genomic_DNA"/>
</dbReference>
<keyword evidence="5" id="KW-1185">Reference proteome</keyword>
<feature type="region of interest" description="Disordered" evidence="1">
    <location>
        <begin position="13"/>
        <end position="109"/>
    </location>
</feature>
<dbReference type="STRING" id="39946.B8ATC7"/>
<gene>
    <name evidence="4" type="ORF">OsI_17130</name>
</gene>
<dbReference type="OMA" id="HSEVEPH"/>
<evidence type="ECO:0000313" key="5">
    <source>
        <dbReference type="Proteomes" id="UP000007015"/>
    </source>
</evidence>
<dbReference type="PANTHER" id="PTHR35549">
    <property type="entry name" value="OS04G0584500 PROTEIN"/>
    <property type="match status" value="1"/>
</dbReference>
<dbReference type="Gramene" id="BGIOSGA016993-TA">
    <property type="protein sequence ID" value="BGIOSGA016993-PA"/>
    <property type="gene ID" value="BGIOSGA016993"/>
</dbReference>
<dbReference type="InterPro" id="IPR056512">
    <property type="entry name" value="LIN_N"/>
</dbReference>
<dbReference type="PANTHER" id="PTHR35549:SF1">
    <property type="entry name" value="OS04G0584500 PROTEIN"/>
    <property type="match status" value="1"/>
</dbReference>
<dbReference type="AlphaFoldDB" id="B8ATC7"/>
<reference evidence="4 5" key="1">
    <citation type="journal article" date="2005" name="PLoS Biol.">
        <title>The genomes of Oryza sativa: a history of duplications.</title>
        <authorList>
            <person name="Yu J."/>
            <person name="Wang J."/>
            <person name="Lin W."/>
            <person name="Li S."/>
            <person name="Li H."/>
            <person name="Zhou J."/>
            <person name="Ni P."/>
            <person name="Dong W."/>
            <person name="Hu S."/>
            <person name="Zeng C."/>
            <person name="Zhang J."/>
            <person name="Zhang Y."/>
            <person name="Li R."/>
            <person name="Xu Z."/>
            <person name="Li S."/>
            <person name="Li X."/>
            <person name="Zheng H."/>
            <person name="Cong L."/>
            <person name="Lin L."/>
            <person name="Yin J."/>
            <person name="Geng J."/>
            <person name="Li G."/>
            <person name="Shi J."/>
            <person name="Liu J."/>
            <person name="Lv H."/>
            <person name="Li J."/>
            <person name="Wang J."/>
            <person name="Deng Y."/>
            <person name="Ran L."/>
            <person name="Shi X."/>
            <person name="Wang X."/>
            <person name="Wu Q."/>
            <person name="Li C."/>
            <person name="Ren X."/>
            <person name="Wang J."/>
            <person name="Wang X."/>
            <person name="Li D."/>
            <person name="Liu D."/>
            <person name="Zhang X."/>
            <person name="Ji Z."/>
            <person name="Zhao W."/>
            <person name="Sun Y."/>
            <person name="Zhang Z."/>
            <person name="Bao J."/>
            <person name="Han Y."/>
            <person name="Dong L."/>
            <person name="Ji J."/>
            <person name="Chen P."/>
            <person name="Wu S."/>
            <person name="Liu J."/>
            <person name="Xiao Y."/>
            <person name="Bu D."/>
            <person name="Tan J."/>
            <person name="Yang L."/>
            <person name="Ye C."/>
            <person name="Zhang J."/>
            <person name="Xu J."/>
            <person name="Zhou Y."/>
            <person name="Yu Y."/>
            <person name="Zhang B."/>
            <person name="Zhuang S."/>
            <person name="Wei H."/>
            <person name="Liu B."/>
            <person name="Lei M."/>
            <person name="Yu H."/>
            <person name="Li Y."/>
            <person name="Xu H."/>
            <person name="Wei S."/>
            <person name="He X."/>
            <person name="Fang L."/>
            <person name="Zhang Z."/>
            <person name="Zhang Y."/>
            <person name="Huang X."/>
            <person name="Su Z."/>
            <person name="Tong W."/>
            <person name="Li J."/>
            <person name="Tong Z."/>
            <person name="Li S."/>
            <person name="Ye J."/>
            <person name="Wang L."/>
            <person name="Fang L."/>
            <person name="Lei T."/>
            <person name="Chen C."/>
            <person name="Chen H."/>
            <person name="Xu Z."/>
            <person name="Li H."/>
            <person name="Huang H."/>
            <person name="Zhang F."/>
            <person name="Xu H."/>
            <person name="Li N."/>
            <person name="Zhao C."/>
            <person name="Li S."/>
            <person name="Dong L."/>
            <person name="Huang Y."/>
            <person name="Li L."/>
            <person name="Xi Y."/>
            <person name="Qi Q."/>
            <person name="Li W."/>
            <person name="Zhang B."/>
            <person name="Hu W."/>
            <person name="Zhang Y."/>
            <person name="Tian X."/>
            <person name="Jiao Y."/>
            <person name="Liang X."/>
            <person name="Jin J."/>
            <person name="Gao L."/>
            <person name="Zheng W."/>
            <person name="Hao B."/>
            <person name="Liu S."/>
            <person name="Wang W."/>
            <person name="Yuan L."/>
            <person name="Cao M."/>
            <person name="McDermott J."/>
            <person name="Samudrala R."/>
            <person name="Wang J."/>
            <person name="Wong G.K."/>
            <person name="Yang H."/>
        </authorList>
    </citation>
    <scope>NUCLEOTIDE SEQUENCE [LARGE SCALE GENOMIC DNA]</scope>
    <source>
        <strain evidence="5">cv. 93-11</strain>
    </source>
</reference>
<dbReference type="HOGENOM" id="CLU_008502_1_0_1"/>
<dbReference type="Pfam" id="PF23628">
    <property type="entry name" value="ARM_LIN_C"/>
    <property type="match status" value="1"/>
</dbReference>
<accession>B8ATC7</accession>
<sequence>MTPPPSSLLRDLLAADGFRNRRKPPDSNPPAAPRTTSMPLQHRRPSRPARSQSDVLTRSRLRETNNVGTSDGDGVDAGEEQRTATRRSSASLMSARSYNNNKDSGGGAMRGGSAAAVPALDESVLTALISLVAGAVKRFVRDEGFRASLRGGCMSCLGGESNHRAVLDLRVIVHTVERAASEGLDDPRDLKRASLRLHAMASLDAKEADAVSAAGVPYQRLAACAHLYMSVISKLQEKDHSSAVHVLEAFCLAPHEARTSLLPALWDRLFRSGLSHLKAWRDRESATAASSDTRVKDVEKMFVEAVDDGTRALACYYRDWLLGRSQAMSLPVFPAPPSTVLASALRFSTSTSYDIGSDVACSSGSYSPAVKFALDETPSQYDREIEEEEEAEVDEKTADAESVFHECDGTEPKSYTHSLQTEENELMPDKLANEASKRKVEPHRDSVYREEAAKIITHSLRCSLSEENVVANIRKALLLLGGHFSFSGDLLAEDRMLKQAGFVDGSRVTRADSDAAVQDKGRDEDEVWLRDVTAALLGSGRRPFLEALSMCMSSPNHDLAAACLTTAAWLSRSLASIDAADVQLAAFSALIPRLKQRLAGDRSQAQHRVLASVTLYNFSKIPDCRALLMLLADGLRDHLVELAELTWTAGQLITELQE</sequence>
<feature type="domain" description="Putative E3 ubiquitin-protein ligase LIN ARM-like" evidence="3">
    <location>
        <begin position="440"/>
        <end position="653"/>
    </location>
</feature>
<feature type="domain" description="Putative E3 ubiquitin-protein ligase LIN N-terminal" evidence="2">
    <location>
        <begin position="125"/>
        <end position="336"/>
    </location>
</feature>
<evidence type="ECO:0000259" key="2">
    <source>
        <dbReference type="Pfam" id="PF23568"/>
    </source>
</evidence>
<dbReference type="Pfam" id="PF23568">
    <property type="entry name" value="ARM_LIN"/>
    <property type="match status" value="1"/>
</dbReference>
<dbReference type="InterPro" id="IPR055566">
    <property type="entry name" value="ARM_LIN"/>
</dbReference>
<evidence type="ECO:0000256" key="1">
    <source>
        <dbReference type="SAM" id="MobiDB-lite"/>
    </source>
</evidence>
<evidence type="ECO:0000313" key="4">
    <source>
        <dbReference type="EMBL" id="EEC77864.1"/>
    </source>
</evidence>
<name>B8ATC7_ORYSI</name>
<evidence type="ECO:0000259" key="3">
    <source>
        <dbReference type="Pfam" id="PF23628"/>
    </source>
</evidence>
<organism evidence="4 5">
    <name type="scientific">Oryza sativa subsp. indica</name>
    <name type="common">Rice</name>
    <dbReference type="NCBI Taxonomy" id="39946"/>
    <lineage>
        <taxon>Eukaryota</taxon>
        <taxon>Viridiplantae</taxon>
        <taxon>Streptophyta</taxon>
        <taxon>Embryophyta</taxon>
        <taxon>Tracheophyta</taxon>
        <taxon>Spermatophyta</taxon>
        <taxon>Magnoliopsida</taxon>
        <taxon>Liliopsida</taxon>
        <taxon>Poales</taxon>
        <taxon>Poaceae</taxon>
        <taxon>BOP clade</taxon>
        <taxon>Oryzoideae</taxon>
        <taxon>Oryzeae</taxon>
        <taxon>Oryzinae</taxon>
        <taxon>Oryza</taxon>
        <taxon>Oryza sativa</taxon>
    </lineage>
</organism>
<feature type="compositionally biased region" description="Low complexity" evidence="1">
    <location>
        <begin position="86"/>
        <end position="97"/>
    </location>
</feature>
<proteinExistence type="predicted"/>